<dbReference type="Gene3D" id="2.40.10.10">
    <property type="entry name" value="Trypsin-like serine proteases"/>
    <property type="match status" value="2"/>
</dbReference>
<dbReference type="PROSITE" id="PS51318">
    <property type="entry name" value="TAT"/>
    <property type="match status" value="1"/>
</dbReference>
<keyword evidence="6" id="KW-0865">Zymogen</keyword>
<organism evidence="13 14">
    <name type="scientific">Cryptosporangium arvum DSM 44712</name>
    <dbReference type="NCBI Taxonomy" id="927661"/>
    <lineage>
        <taxon>Bacteria</taxon>
        <taxon>Bacillati</taxon>
        <taxon>Actinomycetota</taxon>
        <taxon>Actinomycetes</taxon>
        <taxon>Cryptosporangiales</taxon>
        <taxon>Cryptosporangiaceae</taxon>
        <taxon>Cryptosporangium</taxon>
    </lineage>
</organism>
<dbReference type="InterPro" id="IPR009003">
    <property type="entry name" value="Peptidase_S1_PA"/>
</dbReference>
<evidence type="ECO:0000256" key="5">
    <source>
        <dbReference type="ARBA" id="ARBA00022825"/>
    </source>
</evidence>
<keyword evidence="14" id="KW-1185">Reference proteome</keyword>
<feature type="disulfide bond" evidence="9">
    <location>
        <begin position="326"/>
        <end position="336"/>
    </location>
</feature>
<gene>
    <name evidence="13" type="ORF">CryarDRAFT_0234</name>
</gene>
<feature type="domain" description="Peptidase S1A alpha-lytic prodomain" evidence="12">
    <location>
        <begin position="153"/>
        <end position="197"/>
    </location>
</feature>
<proteinExistence type="inferred from homology"/>
<keyword evidence="2 13" id="KW-0645">Protease</keyword>
<dbReference type="InterPro" id="IPR018114">
    <property type="entry name" value="TRYPSIN_HIS"/>
</dbReference>
<dbReference type="SUPFAM" id="SSF50494">
    <property type="entry name" value="Trypsin-like serine proteases"/>
    <property type="match status" value="1"/>
</dbReference>
<dbReference type="GO" id="GO:0006508">
    <property type="term" value="P:proteolysis"/>
    <property type="evidence" value="ECO:0007669"/>
    <property type="project" value="UniProtKB-KW"/>
</dbReference>
<feature type="active site" description="Charge relay system" evidence="8">
    <location>
        <position position="259"/>
    </location>
</feature>
<evidence type="ECO:0000313" key="14">
    <source>
        <dbReference type="Proteomes" id="UP000021053"/>
    </source>
</evidence>
<dbReference type="InterPro" id="IPR001254">
    <property type="entry name" value="Trypsin_dom"/>
</dbReference>
<feature type="signal peptide" evidence="10">
    <location>
        <begin position="1"/>
        <end position="43"/>
    </location>
</feature>
<evidence type="ECO:0000256" key="3">
    <source>
        <dbReference type="ARBA" id="ARBA00022729"/>
    </source>
</evidence>
<dbReference type="InterPro" id="IPR001316">
    <property type="entry name" value="Pept_S1A_streptogrisin"/>
</dbReference>
<name>A0A011AB18_9ACTN</name>
<evidence type="ECO:0000256" key="9">
    <source>
        <dbReference type="PIRSR" id="PIRSR001134-2"/>
    </source>
</evidence>
<feature type="disulfide bond" evidence="9">
    <location>
        <begin position="240"/>
        <end position="260"/>
    </location>
</feature>
<dbReference type="RefSeq" id="WP_084699881.1">
    <property type="nucleotide sequence ID" value="NZ_KK073874.1"/>
</dbReference>
<keyword evidence="3 10" id="KW-0732">Signal</keyword>
<dbReference type="InterPro" id="IPR035070">
    <property type="entry name" value="Streptogrisin_prodomain"/>
</dbReference>
<dbReference type="GO" id="GO:0005576">
    <property type="term" value="C:extracellular region"/>
    <property type="evidence" value="ECO:0007669"/>
    <property type="project" value="InterPro"/>
</dbReference>
<feature type="chain" id="PRO_5001458343" evidence="10">
    <location>
        <begin position="44"/>
        <end position="415"/>
    </location>
</feature>
<evidence type="ECO:0000256" key="4">
    <source>
        <dbReference type="ARBA" id="ARBA00022801"/>
    </source>
</evidence>
<evidence type="ECO:0000259" key="11">
    <source>
        <dbReference type="Pfam" id="PF00089"/>
    </source>
</evidence>
<keyword evidence="4" id="KW-0378">Hydrolase</keyword>
<dbReference type="PRINTS" id="PR00861">
    <property type="entry name" value="ALYTICPTASE"/>
</dbReference>
<dbReference type="InterPro" id="IPR006311">
    <property type="entry name" value="TAT_signal"/>
</dbReference>
<dbReference type="CDD" id="cd21112">
    <property type="entry name" value="alphaLP-like"/>
    <property type="match status" value="1"/>
</dbReference>
<dbReference type="AlphaFoldDB" id="A0A011AB18"/>
<accession>A0A011AB18</accession>
<dbReference type="PROSITE" id="PS00134">
    <property type="entry name" value="TRYPSIN_HIS"/>
    <property type="match status" value="1"/>
</dbReference>
<dbReference type="PIRSF" id="PIRSF001134">
    <property type="entry name" value="Streptogrisin"/>
    <property type="match status" value="1"/>
</dbReference>
<dbReference type="GO" id="GO:0004252">
    <property type="term" value="F:serine-type endopeptidase activity"/>
    <property type="evidence" value="ECO:0007669"/>
    <property type="project" value="InterPro"/>
</dbReference>
<evidence type="ECO:0000256" key="1">
    <source>
        <dbReference type="ARBA" id="ARBA00007664"/>
    </source>
</evidence>
<evidence type="ECO:0000259" key="12">
    <source>
        <dbReference type="Pfam" id="PF02983"/>
    </source>
</evidence>
<keyword evidence="7 9" id="KW-1015">Disulfide bond</keyword>
<dbReference type="InterPro" id="IPR043504">
    <property type="entry name" value="Peptidase_S1_PA_chymotrypsin"/>
</dbReference>
<dbReference type="OrthoDB" id="8781117at2"/>
<keyword evidence="5" id="KW-0720">Serine protease</keyword>
<reference evidence="13 14" key="1">
    <citation type="submission" date="2013-07" db="EMBL/GenBank/DDBJ databases">
        <authorList>
            <consortium name="DOE Joint Genome Institute"/>
            <person name="Eisen J."/>
            <person name="Huntemann M."/>
            <person name="Han J."/>
            <person name="Chen A."/>
            <person name="Kyrpides N."/>
            <person name="Mavromatis K."/>
            <person name="Markowitz V."/>
            <person name="Palaniappan K."/>
            <person name="Ivanova N."/>
            <person name="Schaumberg A."/>
            <person name="Pati A."/>
            <person name="Liolios K."/>
            <person name="Nordberg H.P."/>
            <person name="Cantor M.N."/>
            <person name="Hua S.X."/>
            <person name="Woyke T."/>
        </authorList>
    </citation>
    <scope>NUCLEOTIDE SEQUENCE [LARGE SCALE GENOMIC DNA]</scope>
    <source>
        <strain evidence="13 14">DSM 44712</strain>
    </source>
</reference>
<comment type="caution">
    <text evidence="13">The sequence shown here is derived from an EMBL/GenBank/DDBJ whole genome shotgun (WGS) entry which is preliminary data.</text>
</comment>
<dbReference type="EMBL" id="JFBT01000001">
    <property type="protein sequence ID" value="EXG79206.1"/>
    <property type="molecule type" value="Genomic_DNA"/>
</dbReference>
<protein>
    <submittedName>
        <fullName evidence="13">Trypsin-like serine protease with C-terminal PDZ domain</fullName>
    </submittedName>
</protein>
<dbReference type="InterPro" id="IPR033116">
    <property type="entry name" value="TRYPSIN_SER"/>
</dbReference>
<dbReference type="HOGENOM" id="CLU_030648_2_0_11"/>
<feature type="active site" description="Charge relay system" evidence="8">
    <location>
        <position position="368"/>
    </location>
</feature>
<dbReference type="Gene3D" id="3.30.300.50">
    <property type="match status" value="1"/>
</dbReference>
<sequence>MTTPRHRRSPTARRRNITISSVVAGAVAAALAAFMATAPTAGASDKTGTDAARPAVEAADTGPGAYTAEIRKLAVSALAAQLGISEQDAAARLDQLDKRTRTAASLQNSLGDSGAGTWISKTTGELMVGVTDQKAADAVEAAGATPKLVSRDLNDLQQVKTQLDAIGRIPGTSWAIDPSNNAVTVQVSRKAAADPRADAWLDKLAGYGDAVNVQRTTAAFATHAFFGGQAIEAEGGAGRCSSAFNATSGQNAFIITAGHCTAAIDTWTDGQEVIGQSALTQFPGNDYGVIRVDDAQALDPQPAVINQDQAQPITGTDQVPVGSPVCKTGSTTGTTCGVVLAFDTTVVYPEGAVQGLIQTDVCSQPGDSGGSLFAGDQGQGIVSGGSIGDCETPGFVSFFQPINEVLEDTGLQLIQ</sequence>
<dbReference type="Pfam" id="PF00089">
    <property type="entry name" value="Trypsin"/>
    <property type="match status" value="1"/>
</dbReference>
<feature type="domain" description="Peptidase S1" evidence="11">
    <location>
        <begin position="250"/>
        <end position="405"/>
    </location>
</feature>
<dbReference type="InterPro" id="IPR004236">
    <property type="entry name" value="Pept_S1_alpha_lytic"/>
</dbReference>
<dbReference type="Pfam" id="PF02983">
    <property type="entry name" value="Pro_Al_protease"/>
    <property type="match status" value="1"/>
</dbReference>
<feature type="active site" description="Charge relay system" evidence="8">
    <location>
        <position position="286"/>
    </location>
</feature>
<dbReference type="PROSITE" id="PS00135">
    <property type="entry name" value="TRYPSIN_SER"/>
    <property type="match status" value="1"/>
</dbReference>
<evidence type="ECO:0000256" key="8">
    <source>
        <dbReference type="PIRSR" id="PIRSR001134-1"/>
    </source>
</evidence>
<comment type="similarity">
    <text evidence="1">Belongs to the peptidase S1 family.</text>
</comment>
<evidence type="ECO:0000313" key="13">
    <source>
        <dbReference type="EMBL" id="EXG79206.1"/>
    </source>
</evidence>
<dbReference type="Proteomes" id="UP000021053">
    <property type="component" value="Unassembled WGS sequence"/>
</dbReference>
<evidence type="ECO:0000256" key="2">
    <source>
        <dbReference type="ARBA" id="ARBA00022670"/>
    </source>
</evidence>
<evidence type="ECO:0000256" key="7">
    <source>
        <dbReference type="ARBA" id="ARBA00023157"/>
    </source>
</evidence>
<evidence type="ECO:0000256" key="10">
    <source>
        <dbReference type="SAM" id="SignalP"/>
    </source>
</evidence>
<evidence type="ECO:0000256" key="6">
    <source>
        <dbReference type="ARBA" id="ARBA00023145"/>
    </source>
</evidence>
<feature type="disulfide bond" evidence="9">
    <location>
        <begin position="362"/>
        <end position="390"/>
    </location>
</feature>